<keyword evidence="2" id="KW-1185">Reference proteome</keyword>
<dbReference type="AlphaFoldDB" id="A0A4R0R8W3"/>
<evidence type="ECO:0000313" key="1">
    <source>
        <dbReference type="EMBL" id="TCD64220.1"/>
    </source>
</evidence>
<sequence length="491" mass="55848">MQTHHVPQELVDMVLDHLHEDKRTLKACTLVSPSWLDTSRHHLFYDLTVPVSEDTKSFDAFTDFLINTPLIATYIRDLRLRHGSTSLEPFAFFTAVPKSQTRIGPDHLACILANLPRLQALLLDSVCIGGSELHGRYQHYPTTTRSFRLDSLALTNVRIEQSDYVGKHLSDLFMLFSRVQELKLRNLSTSFFPFFPDPFRPFRVDGISLQPHRLHVDSLSLDLSITTREFVDIIHRSVDSQKLTSLSATCTQVDELPLVGQIIHDAASTLTHFEFNLRDSIIDDMPTRADWRDLHLNACSALNSVVLHFMLEGYPSSGSAHLSQSTWTHVLDLLSTIPSTTPLSSITFNIVFLGEDEDEQLGGLDWEGMREQLTRFKGLKKVVFWSFDARLADRRGRGRAIESWEMTMEIEEPGLRFGLQDGLTLPGYERVGVLDVVRPARFAPASFPVLRMADEVEVIQKKEDLSLGESKRRKVERELEAWKESGVLCFQ</sequence>
<dbReference type="EMBL" id="RWJN01000249">
    <property type="protein sequence ID" value="TCD64220.1"/>
    <property type="molecule type" value="Genomic_DNA"/>
</dbReference>
<reference evidence="1 2" key="1">
    <citation type="submission" date="2018-11" db="EMBL/GenBank/DDBJ databases">
        <title>Genome assembly of Steccherinum ochraceum LE-BIN_3174, the white-rot fungus of the Steccherinaceae family (The Residual Polyporoid clade, Polyporales, Basidiomycota).</title>
        <authorList>
            <person name="Fedorova T.V."/>
            <person name="Glazunova O.A."/>
            <person name="Landesman E.O."/>
            <person name="Moiseenko K.V."/>
            <person name="Psurtseva N.V."/>
            <person name="Savinova O.S."/>
            <person name="Shakhova N.V."/>
            <person name="Tyazhelova T.V."/>
            <person name="Vasina D.V."/>
        </authorList>
    </citation>
    <scope>NUCLEOTIDE SEQUENCE [LARGE SCALE GENOMIC DNA]</scope>
    <source>
        <strain evidence="1 2">LE-BIN_3174</strain>
    </source>
</reference>
<proteinExistence type="predicted"/>
<dbReference type="STRING" id="92696.A0A4R0R8W3"/>
<organism evidence="1 2">
    <name type="scientific">Steccherinum ochraceum</name>
    <dbReference type="NCBI Taxonomy" id="92696"/>
    <lineage>
        <taxon>Eukaryota</taxon>
        <taxon>Fungi</taxon>
        <taxon>Dikarya</taxon>
        <taxon>Basidiomycota</taxon>
        <taxon>Agaricomycotina</taxon>
        <taxon>Agaricomycetes</taxon>
        <taxon>Polyporales</taxon>
        <taxon>Steccherinaceae</taxon>
        <taxon>Steccherinum</taxon>
    </lineage>
</organism>
<protein>
    <recommendedName>
        <fullName evidence="3">F-box domain-containing protein</fullName>
    </recommendedName>
</protein>
<evidence type="ECO:0008006" key="3">
    <source>
        <dbReference type="Google" id="ProtNLM"/>
    </source>
</evidence>
<dbReference type="Proteomes" id="UP000292702">
    <property type="component" value="Unassembled WGS sequence"/>
</dbReference>
<name>A0A4R0R8W3_9APHY</name>
<comment type="caution">
    <text evidence="1">The sequence shown here is derived from an EMBL/GenBank/DDBJ whole genome shotgun (WGS) entry which is preliminary data.</text>
</comment>
<gene>
    <name evidence="1" type="ORF">EIP91_004355</name>
</gene>
<accession>A0A4R0R8W3</accession>
<evidence type="ECO:0000313" key="2">
    <source>
        <dbReference type="Proteomes" id="UP000292702"/>
    </source>
</evidence>
<dbReference type="OrthoDB" id="2744824at2759"/>